<dbReference type="SUPFAM" id="SSF51905">
    <property type="entry name" value="FAD/NAD(P)-binding domain"/>
    <property type="match status" value="1"/>
</dbReference>
<organism evidence="3 4">
    <name type="scientific">Halosimplex litoreum</name>
    <dbReference type="NCBI Taxonomy" id="1198301"/>
    <lineage>
        <taxon>Archaea</taxon>
        <taxon>Methanobacteriati</taxon>
        <taxon>Methanobacteriota</taxon>
        <taxon>Stenosarchaea group</taxon>
        <taxon>Halobacteria</taxon>
        <taxon>Halobacteriales</taxon>
        <taxon>Haloarculaceae</taxon>
        <taxon>Halosimplex</taxon>
    </lineage>
</organism>
<evidence type="ECO:0000256" key="1">
    <source>
        <dbReference type="SAM" id="MobiDB-lite"/>
    </source>
</evidence>
<dbReference type="InterPro" id="IPR036188">
    <property type="entry name" value="FAD/NAD-bd_sf"/>
</dbReference>
<dbReference type="Pfam" id="PF01494">
    <property type="entry name" value="FAD_binding_3"/>
    <property type="match status" value="1"/>
</dbReference>
<dbReference type="Proteomes" id="UP000595001">
    <property type="component" value="Chromosome"/>
</dbReference>
<feature type="compositionally biased region" description="Basic and acidic residues" evidence="1">
    <location>
        <begin position="23"/>
        <end position="32"/>
    </location>
</feature>
<dbReference type="RefSeq" id="WP_198062602.1">
    <property type="nucleotide sequence ID" value="NZ_CP065856.1"/>
</dbReference>
<feature type="compositionally biased region" description="Basic and acidic residues" evidence="1">
    <location>
        <begin position="80"/>
        <end position="97"/>
    </location>
</feature>
<feature type="region of interest" description="Disordered" evidence="1">
    <location>
        <begin position="326"/>
        <end position="373"/>
    </location>
</feature>
<dbReference type="OrthoDB" id="242581at2157"/>
<dbReference type="EMBL" id="CP065856">
    <property type="protein sequence ID" value="QPV63822.1"/>
    <property type="molecule type" value="Genomic_DNA"/>
</dbReference>
<reference evidence="3 4" key="1">
    <citation type="submission" date="2020-12" db="EMBL/GenBank/DDBJ databases">
        <title>Halosimplex halophilum sp. nov. and Halosimplex salinum sp. nov., two new members of the genus Halosimplex.</title>
        <authorList>
            <person name="Cui H.L."/>
        </authorList>
    </citation>
    <scope>NUCLEOTIDE SEQUENCE [LARGE SCALE GENOMIC DNA]</scope>
    <source>
        <strain evidence="3 4">YGH94</strain>
    </source>
</reference>
<feature type="domain" description="FAD-binding" evidence="2">
    <location>
        <begin position="108"/>
        <end position="243"/>
    </location>
</feature>
<accession>A0A7T3KW07</accession>
<dbReference type="PRINTS" id="PR00420">
    <property type="entry name" value="RNGMNOXGNASE"/>
</dbReference>
<name>A0A7T3KW07_9EURY</name>
<sequence length="484" mass="50764">MQNRRPSHPSGRCASGGRSRTGRPLDRWRTDSGRAAGPSHDPPTDEESATDSDRPAGRRPRPDEGSGSDDGADDPTVRTGEADRTDRSGDRAVRVPTDDAIGGYPDRQVLVVGATGVGATLALLLRRAGYDPLIVAGEDAPVRSRVTALTPSALATLDAVDVGSTVRSRGVAVRGVTVRDVDSTAPTDAASVGDRSATEASPVLVRTCGLRRALEARLGGRQRRRDTPVVALSPRDDGVAVEFADGVREWFDVVVDAGGLDPSFRPTSRSLVESATLVQYETETDDGLGGDRIRERYHDAALVQRLPCPDESRECVRVTARVPDRGQASDDLAPETALPNDIEVPTGLDGAEPTTVRQVRVPDRSPPPGSWGNGRVAACGPVACPVAPATGFRTALAVEDALAFVRALTRSGRPASAVVGAYAAGRARRLATLFGTTADGRSDHDYPVPDAAASPLAAVGRLRTVALGPALCERLAALEREGVR</sequence>
<keyword evidence="4" id="KW-1185">Reference proteome</keyword>
<feature type="compositionally biased region" description="Basic and acidic residues" evidence="1">
    <location>
        <begin position="51"/>
        <end position="64"/>
    </location>
</feature>
<evidence type="ECO:0000313" key="3">
    <source>
        <dbReference type="EMBL" id="QPV63822.1"/>
    </source>
</evidence>
<feature type="region of interest" description="Disordered" evidence="1">
    <location>
        <begin position="1"/>
        <end position="104"/>
    </location>
</feature>
<dbReference type="KEGG" id="hlt:I7X12_04105"/>
<dbReference type="GO" id="GO:0071949">
    <property type="term" value="F:FAD binding"/>
    <property type="evidence" value="ECO:0007669"/>
    <property type="project" value="InterPro"/>
</dbReference>
<dbReference type="Gene3D" id="3.50.50.60">
    <property type="entry name" value="FAD/NAD(P)-binding domain"/>
    <property type="match status" value="2"/>
</dbReference>
<gene>
    <name evidence="3" type="ORF">I7X12_04105</name>
</gene>
<protein>
    <recommendedName>
        <fullName evidence="2">FAD-binding domain-containing protein</fullName>
    </recommendedName>
</protein>
<evidence type="ECO:0000259" key="2">
    <source>
        <dbReference type="Pfam" id="PF01494"/>
    </source>
</evidence>
<evidence type="ECO:0000313" key="4">
    <source>
        <dbReference type="Proteomes" id="UP000595001"/>
    </source>
</evidence>
<dbReference type="AlphaFoldDB" id="A0A7T3KW07"/>
<dbReference type="InterPro" id="IPR002938">
    <property type="entry name" value="FAD-bd"/>
</dbReference>
<proteinExistence type="predicted"/>
<dbReference type="GeneID" id="60587648"/>